<dbReference type="EMBL" id="JAWWNJ010000133">
    <property type="protein sequence ID" value="KAK6984917.1"/>
    <property type="molecule type" value="Genomic_DNA"/>
</dbReference>
<evidence type="ECO:0000313" key="3">
    <source>
        <dbReference type="Proteomes" id="UP001362999"/>
    </source>
</evidence>
<dbReference type="Proteomes" id="UP001362999">
    <property type="component" value="Unassembled WGS sequence"/>
</dbReference>
<feature type="transmembrane region" description="Helical" evidence="1">
    <location>
        <begin position="79"/>
        <end position="102"/>
    </location>
</feature>
<evidence type="ECO:0000313" key="2">
    <source>
        <dbReference type="EMBL" id="KAK6984917.1"/>
    </source>
</evidence>
<proteinExistence type="predicted"/>
<evidence type="ECO:0000256" key="1">
    <source>
        <dbReference type="SAM" id="Phobius"/>
    </source>
</evidence>
<sequence length="188" mass="21146">MYSPQTLNSTIRPVAGLWYKGGAWSPTSDEARMSTTNETKMAHWRDMVEYFNTTDRVPVKEYSRTIPKLKPTGSAVTSVFVSTFVMLSTAWTAFSFVAGILGRMWGDRVAKREASLRSTSDSLLDLEKQGTDTETESLEPLLIENKTDPIKPMNASDEQWKSKMDAKFERLILTLRKGGVLAESYEDS</sequence>
<comment type="caution">
    <text evidence="2">The sequence shown here is derived from an EMBL/GenBank/DDBJ whole genome shotgun (WGS) entry which is preliminary data.</text>
</comment>
<keyword evidence="1" id="KW-0812">Transmembrane</keyword>
<dbReference type="AlphaFoldDB" id="A0AAV9ZL30"/>
<organism evidence="2 3">
    <name type="scientific">Favolaschia claudopus</name>
    <dbReference type="NCBI Taxonomy" id="2862362"/>
    <lineage>
        <taxon>Eukaryota</taxon>
        <taxon>Fungi</taxon>
        <taxon>Dikarya</taxon>
        <taxon>Basidiomycota</taxon>
        <taxon>Agaricomycotina</taxon>
        <taxon>Agaricomycetes</taxon>
        <taxon>Agaricomycetidae</taxon>
        <taxon>Agaricales</taxon>
        <taxon>Marasmiineae</taxon>
        <taxon>Mycenaceae</taxon>
        <taxon>Favolaschia</taxon>
    </lineage>
</organism>
<keyword evidence="3" id="KW-1185">Reference proteome</keyword>
<accession>A0AAV9ZL30</accession>
<reference evidence="2 3" key="1">
    <citation type="journal article" date="2024" name="J Genomics">
        <title>Draft genome sequencing and assembly of Favolaschia claudopus CIRM-BRFM 2984 isolated from oak limbs.</title>
        <authorList>
            <person name="Navarro D."/>
            <person name="Drula E."/>
            <person name="Chaduli D."/>
            <person name="Cazenave R."/>
            <person name="Ahrendt S."/>
            <person name="Wang J."/>
            <person name="Lipzen A."/>
            <person name="Daum C."/>
            <person name="Barry K."/>
            <person name="Grigoriev I.V."/>
            <person name="Favel A."/>
            <person name="Rosso M.N."/>
            <person name="Martin F."/>
        </authorList>
    </citation>
    <scope>NUCLEOTIDE SEQUENCE [LARGE SCALE GENOMIC DNA]</scope>
    <source>
        <strain evidence="2 3">CIRM-BRFM 2984</strain>
    </source>
</reference>
<protein>
    <submittedName>
        <fullName evidence="2">Uncharacterized protein</fullName>
    </submittedName>
</protein>
<keyword evidence="1" id="KW-1133">Transmembrane helix</keyword>
<name>A0AAV9ZL30_9AGAR</name>
<gene>
    <name evidence="2" type="ORF">R3P38DRAFT_3450828</name>
</gene>
<keyword evidence="1" id="KW-0472">Membrane</keyword>